<dbReference type="InterPro" id="IPR039569">
    <property type="entry name" value="FAS1-like_DH_region"/>
</dbReference>
<evidence type="ECO:0000313" key="2">
    <source>
        <dbReference type="EMBL" id="MWA04925.1"/>
    </source>
</evidence>
<sequence>MLDRLVRAVPVPPTFFFSASLESDDPFRYLLDAGIDLRHVLHGEQHFAYSAMAYAGDTLTVAERIVDVTSKRGGAMELLTKETAFSREGERIAVATTVIVVRDPEVTA</sequence>
<organism evidence="2 3">
    <name type="scientific">Actinomadura physcomitrii</name>
    <dbReference type="NCBI Taxonomy" id="2650748"/>
    <lineage>
        <taxon>Bacteria</taxon>
        <taxon>Bacillati</taxon>
        <taxon>Actinomycetota</taxon>
        <taxon>Actinomycetes</taxon>
        <taxon>Streptosporangiales</taxon>
        <taxon>Thermomonosporaceae</taxon>
        <taxon>Actinomadura</taxon>
    </lineage>
</organism>
<dbReference type="Gene3D" id="3.10.129.10">
    <property type="entry name" value="Hotdog Thioesterase"/>
    <property type="match status" value="1"/>
</dbReference>
<comment type="caution">
    <text evidence="2">The sequence shown here is derived from an EMBL/GenBank/DDBJ whole genome shotgun (WGS) entry which is preliminary data.</text>
</comment>
<dbReference type="Pfam" id="PF13452">
    <property type="entry name" value="FAS1_DH_region"/>
    <property type="match status" value="1"/>
</dbReference>
<dbReference type="SUPFAM" id="SSF54637">
    <property type="entry name" value="Thioesterase/thiol ester dehydrase-isomerase"/>
    <property type="match status" value="1"/>
</dbReference>
<dbReference type="EMBL" id="WBMS02000032">
    <property type="protein sequence ID" value="MWA04925.1"/>
    <property type="molecule type" value="Genomic_DNA"/>
</dbReference>
<reference evidence="2" key="1">
    <citation type="submission" date="2019-12" db="EMBL/GenBank/DDBJ databases">
        <title>Actinomadura physcomitrii sp. nov., a novel actinomycete isolated from moss [Physcomitrium sphaericum (Ludw) Fuernr].</title>
        <authorList>
            <person name="Zhuang X."/>
        </authorList>
    </citation>
    <scope>NUCLEOTIDE SEQUENCE [LARGE SCALE GENOMIC DNA]</scope>
    <source>
        <strain evidence="2">LD22</strain>
    </source>
</reference>
<dbReference type="AlphaFoldDB" id="A0A6I4MK06"/>
<keyword evidence="3" id="KW-1185">Reference proteome</keyword>
<evidence type="ECO:0000313" key="3">
    <source>
        <dbReference type="Proteomes" id="UP000462055"/>
    </source>
</evidence>
<accession>A0A6I4MK06</accession>
<name>A0A6I4MK06_9ACTN</name>
<protein>
    <recommendedName>
        <fullName evidence="1">FAS1-like dehydratase domain-containing protein</fullName>
    </recommendedName>
</protein>
<evidence type="ECO:0000259" key="1">
    <source>
        <dbReference type="Pfam" id="PF13452"/>
    </source>
</evidence>
<dbReference type="InterPro" id="IPR029069">
    <property type="entry name" value="HotDog_dom_sf"/>
</dbReference>
<feature type="domain" description="FAS1-like dehydratase" evidence="1">
    <location>
        <begin position="7"/>
        <end position="93"/>
    </location>
</feature>
<proteinExistence type="predicted"/>
<gene>
    <name evidence="2" type="ORF">F8568_032080</name>
</gene>
<dbReference type="Proteomes" id="UP000462055">
    <property type="component" value="Unassembled WGS sequence"/>
</dbReference>